<dbReference type="CDD" id="cd00077">
    <property type="entry name" value="HDc"/>
    <property type="match status" value="1"/>
</dbReference>
<gene>
    <name evidence="3" type="ORF">FGL98_14115</name>
</gene>
<keyword evidence="1" id="KW-0472">Membrane</keyword>
<dbReference type="AlphaFoldDB" id="A0A563DYF0"/>
<feature type="transmembrane region" description="Helical" evidence="1">
    <location>
        <begin position="159"/>
        <end position="178"/>
    </location>
</feature>
<name>A0A563DYF0_9MICO</name>
<organism evidence="3 4">
    <name type="scientific">Leekyejoonella antrihumi</name>
    <dbReference type="NCBI Taxonomy" id="1660198"/>
    <lineage>
        <taxon>Bacteria</taxon>
        <taxon>Bacillati</taxon>
        <taxon>Actinomycetota</taxon>
        <taxon>Actinomycetes</taxon>
        <taxon>Micrococcales</taxon>
        <taxon>Dermacoccaceae</taxon>
        <taxon>Leekyejoonella</taxon>
    </lineage>
</organism>
<keyword evidence="1" id="KW-1133">Transmembrane helix</keyword>
<dbReference type="InterPro" id="IPR006674">
    <property type="entry name" value="HD_domain"/>
</dbReference>
<accession>A0A563DYF0</accession>
<dbReference type="SUPFAM" id="SSF109604">
    <property type="entry name" value="HD-domain/PDEase-like"/>
    <property type="match status" value="1"/>
</dbReference>
<dbReference type="InterPro" id="IPR003607">
    <property type="entry name" value="HD/PDEase_dom"/>
</dbReference>
<dbReference type="PANTHER" id="PTHR45228:SF4">
    <property type="entry name" value="LIPOPROTEIN"/>
    <property type="match status" value="1"/>
</dbReference>
<dbReference type="EMBL" id="VCQV01000020">
    <property type="protein sequence ID" value="TWP35257.1"/>
    <property type="molecule type" value="Genomic_DNA"/>
</dbReference>
<feature type="transmembrane region" description="Helical" evidence="1">
    <location>
        <begin position="128"/>
        <end position="147"/>
    </location>
</feature>
<keyword evidence="4" id="KW-1185">Reference proteome</keyword>
<dbReference type="Pfam" id="PF01966">
    <property type="entry name" value="HD"/>
    <property type="match status" value="1"/>
</dbReference>
<feature type="transmembrane region" description="Helical" evidence="1">
    <location>
        <begin position="101"/>
        <end position="121"/>
    </location>
</feature>
<dbReference type="Proteomes" id="UP000320244">
    <property type="component" value="Unassembled WGS sequence"/>
</dbReference>
<dbReference type="Gene3D" id="1.10.3210.10">
    <property type="entry name" value="Hypothetical protein af1432"/>
    <property type="match status" value="1"/>
</dbReference>
<evidence type="ECO:0000313" key="4">
    <source>
        <dbReference type="Proteomes" id="UP000320244"/>
    </source>
</evidence>
<reference evidence="3 4" key="1">
    <citation type="submission" date="2019-05" db="EMBL/GenBank/DDBJ databases">
        <authorList>
            <person name="Lee S.D."/>
        </authorList>
    </citation>
    <scope>NUCLEOTIDE SEQUENCE [LARGE SCALE GENOMIC DNA]</scope>
    <source>
        <strain evidence="3 4">C5-26</strain>
    </source>
</reference>
<feature type="transmembrane region" description="Helical" evidence="1">
    <location>
        <begin position="288"/>
        <end position="307"/>
    </location>
</feature>
<feature type="transmembrane region" description="Helical" evidence="1">
    <location>
        <begin position="259"/>
        <end position="282"/>
    </location>
</feature>
<proteinExistence type="predicted"/>
<dbReference type="OrthoDB" id="40937at2"/>
<feature type="domain" description="HD" evidence="2">
    <location>
        <begin position="337"/>
        <end position="448"/>
    </location>
</feature>
<feature type="transmembrane region" description="Helical" evidence="1">
    <location>
        <begin position="75"/>
        <end position="95"/>
    </location>
</feature>
<evidence type="ECO:0000256" key="1">
    <source>
        <dbReference type="SAM" id="Phobius"/>
    </source>
</evidence>
<evidence type="ECO:0000313" key="3">
    <source>
        <dbReference type="EMBL" id="TWP35257.1"/>
    </source>
</evidence>
<dbReference type="InterPro" id="IPR052020">
    <property type="entry name" value="Cyclic_di-GMP/3'3'-cGAMP_PDE"/>
</dbReference>
<comment type="caution">
    <text evidence="3">The sequence shown here is derived from an EMBL/GenBank/DDBJ whole genome shotgun (WGS) entry which is preliminary data.</text>
</comment>
<sequence>MPSWRGSSGCNGSRRTFSALPMPRSWRASTTICRRSPTRWHSVRRREHELCGGHSVSIRPIPGTVDRATVTMPRAVLGLGLAVIVVGVITAAPHAHSVLDHAGGAMLVFLITMAAGSLLQVRLPSGELISPVAQAIAIGMAFGSQMAGVGSLSYRSEGVIVASAAGLIVGTLLLTAWTRRSQPSALVAARLVSVAVAAVLYRTVPIFHGSTALERYPEWSSSRWRMTLVMFAIGLVAAAVELVLATAVTTRERSFKQALIEGGVAAGPVSLAVVSTGIAIALGLAPLGLLSIVLMVCPLVLLRFTILQEASVRLTRRQTIAALSRLTEVAGYTPPGHSHRVAMLSVRVGRSLRLPERDLVVLEDAALLHDIGQVYLSEPIPGGATVEAAPRDQDSIASEGADIVRRTKALDDVAAVMEAQATQFRLVREHGDQVPLASRIIKVCNAYDDLTRGDSARRSEAIERLYLGLGYEYDPEVLEALVGVVEGISGRPD</sequence>
<protein>
    <submittedName>
        <fullName evidence="3">HD domain-containing protein</fullName>
    </submittedName>
</protein>
<dbReference type="PANTHER" id="PTHR45228">
    <property type="entry name" value="CYCLIC DI-GMP PHOSPHODIESTERASE TM_0186-RELATED"/>
    <property type="match status" value="1"/>
</dbReference>
<keyword evidence="1" id="KW-0812">Transmembrane</keyword>
<reference evidence="3 4" key="2">
    <citation type="submission" date="2019-08" db="EMBL/GenBank/DDBJ databases">
        <title>Jejuicoccus antrihumi gen. nov., sp. nov., a new member of the family Dermacoccaceae isolated from a cave.</title>
        <authorList>
            <person name="Schumann P."/>
            <person name="Kim I.S."/>
        </authorList>
    </citation>
    <scope>NUCLEOTIDE SEQUENCE [LARGE SCALE GENOMIC DNA]</scope>
    <source>
        <strain evidence="3 4">C5-26</strain>
    </source>
</reference>
<feature type="transmembrane region" description="Helical" evidence="1">
    <location>
        <begin position="185"/>
        <end position="204"/>
    </location>
</feature>
<evidence type="ECO:0000259" key="2">
    <source>
        <dbReference type="Pfam" id="PF01966"/>
    </source>
</evidence>
<feature type="transmembrane region" description="Helical" evidence="1">
    <location>
        <begin position="224"/>
        <end position="247"/>
    </location>
</feature>